<accession>A0A9Q0M2L2</accession>
<dbReference type="PRINTS" id="PR01333">
    <property type="entry name" value="2POREKCHANEL"/>
</dbReference>
<dbReference type="Proteomes" id="UP001142055">
    <property type="component" value="Chromosome 3"/>
</dbReference>
<evidence type="ECO:0000313" key="11">
    <source>
        <dbReference type="EMBL" id="KAJ6216792.1"/>
    </source>
</evidence>
<feature type="transmembrane region" description="Helical" evidence="9">
    <location>
        <begin position="74"/>
        <end position="96"/>
    </location>
</feature>
<name>A0A9Q0M2L2_BLOTA</name>
<dbReference type="Pfam" id="PF07885">
    <property type="entry name" value="Ion_trans_2"/>
    <property type="match status" value="2"/>
</dbReference>
<feature type="transmembrane region" description="Helical" evidence="9">
    <location>
        <begin position="280"/>
        <end position="301"/>
    </location>
</feature>
<evidence type="ECO:0000256" key="2">
    <source>
        <dbReference type="ARBA" id="ARBA00022448"/>
    </source>
</evidence>
<dbReference type="GO" id="GO:0015271">
    <property type="term" value="F:outward rectifier potassium channel activity"/>
    <property type="evidence" value="ECO:0007669"/>
    <property type="project" value="TreeGrafter"/>
</dbReference>
<dbReference type="EMBL" id="JAPWDV010000003">
    <property type="protein sequence ID" value="KAJ6216792.1"/>
    <property type="molecule type" value="Genomic_DNA"/>
</dbReference>
<keyword evidence="12" id="KW-1185">Reference proteome</keyword>
<keyword evidence="2 8" id="KW-0813">Transport</keyword>
<gene>
    <name evidence="11" type="ORF">RDWZM_007949</name>
</gene>
<keyword evidence="7 8" id="KW-0407">Ion channel</keyword>
<dbReference type="GO" id="GO:0005886">
    <property type="term" value="C:plasma membrane"/>
    <property type="evidence" value="ECO:0007669"/>
    <property type="project" value="TreeGrafter"/>
</dbReference>
<evidence type="ECO:0000256" key="7">
    <source>
        <dbReference type="ARBA" id="ARBA00023303"/>
    </source>
</evidence>
<dbReference type="GO" id="GO:0030322">
    <property type="term" value="P:stabilization of membrane potential"/>
    <property type="evidence" value="ECO:0007669"/>
    <property type="project" value="TreeGrafter"/>
</dbReference>
<keyword evidence="6 9" id="KW-0472">Membrane</keyword>
<protein>
    <recommendedName>
        <fullName evidence="10">Potassium channel domain-containing protein</fullName>
    </recommendedName>
</protein>
<comment type="similarity">
    <text evidence="8">Belongs to the two pore domain potassium channel (TC 1.A.1.8) family.</text>
</comment>
<sequence>MNVLYPELWFELTVERIGKFEQRIADIILNEGYATMNSEQWSFSGALLYSVTVITTIGYGNVTCKTNWGRIATILYAIVGIPITFLCLANLGYLMAQAFRFSYRRMCRCDCAARSNQPKIIQNELCKQLDSHSRKGEFLYMNKNEKVNSTISDKLMRHNSLAIMQRDHECKGENERSFVRRTQSTNNGSKPKNAKTSEMTAVMIDPLDENSIQNETTPSMFNGIDLMADWNIDTMDQAVLDAIEDKERVPISLVFLLVLFYIILGSFMFSIWEGWSPIEGAYFCFTTLTTIGFGDLVPGSAKLSYNKDGQTKFIICCAYMMVGLALIAMSFNLVQEEIVIKCRRIARRMGIMPTNVKHMKIVANNREQIKTVSTPNDGIREKPTEI</sequence>
<dbReference type="PANTHER" id="PTHR11003">
    <property type="entry name" value="POTASSIUM CHANNEL, SUBFAMILY K"/>
    <property type="match status" value="1"/>
</dbReference>
<evidence type="ECO:0000256" key="8">
    <source>
        <dbReference type="RuleBase" id="RU003857"/>
    </source>
</evidence>
<proteinExistence type="inferred from homology"/>
<keyword evidence="4 9" id="KW-1133">Transmembrane helix</keyword>
<evidence type="ECO:0000259" key="10">
    <source>
        <dbReference type="Pfam" id="PF07885"/>
    </source>
</evidence>
<feature type="transmembrane region" description="Helical" evidence="9">
    <location>
        <begin position="253"/>
        <end position="274"/>
    </location>
</feature>
<dbReference type="PANTHER" id="PTHR11003:SF334">
    <property type="entry name" value="FI03418P"/>
    <property type="match status" value="1"/>
</dbReference>
<comment type="subcellular location">
    <subcellularLocation>
        <location evidence="1">Membrane</location>
        <topology evidence="1">Multi-pass membrane protein</topology>
    </subcellularLocation>
</comment>
<reference evidence="11" key="1">
    <citation type="submission" date="2022-12" db="EMBL/GenBank/DDBJ databases">
        <title>Genome assemblies of Blomia tropicalis.</title>
        <authorList>
            <person name="Cui Y."/>
        </authorList>
    </citation>
    <scope>NUCLEOTIDE SEQUENCE</scope>
    <source>
        <tissue evidence="11">Adult mites</tissue>
    </source>
</reference>
<dbReference type="SUPFAM" id="SSF81324">
    <property type="entry name" value="Voltage-gated potassium channels"/>
    <property type="match status" value="2"/>
</dbReference>
<feature type="transmembrane region" description="Helical" evidence="9">
    <location>
        <begin position="41"/>
        <end position="62"/>
    </location>
</feature>
<dbReference type="InterPro" id="IPR003280">
    <property type="entry name" value="2pore_dom_K_chnl"/>
</dbReference>
<feature type="transmembrane region" description="Helical" evidence="9">
    <location>
        <begin position="313"/>
        <end position="334"/>
    </location>
</feature>
<keyword evidence="3 8" id="KW-0812">Transmembrane</keyword>
<keyword evidence="5 8" id="KW-0406">Ion transport</keyword>
<dbReference type="InterPro" id="IPR013099">
    <property type="entry name" value="K_chnl_dom"/>
</dbReference>
<comment type="caution">
    <text evidence="11">The sequence shown here is derived from an EMBL/GenBank/DDBJ whole genome shotgun (WGS) entry which is preliminary data.</text>
</comment>
<dbReference type="OMA" id="HECKGEN"/>
<organism evidence="11 12">
    <name type="scientific">Blomia tropicalis</name>
    <name type="common">Mite</name>
    <dbReference type="NCBI Taxonomy" id="40697"/>
    <lineage>
        <taxon>Eukaryota</taxon>
        <taxon>Metazoa</taxon>
        <taxon>Ecdysozoa</taxon>
        <taxon>Arthropoda</taxon>
        <taxon>Chelicerata</taxon>
        <taxon>Arachnida</taxon>
        <taxon>Acari</taxon>
        <taxon>Acariformes</taxon>
        <taxon>Sarcoptiformes</taxon>
        <taxon>Astigmata</taxon>
        <taxon>Glycyphagoidea</taxon>
        <taxon>Echimyopodidae</taxon>
        <taxon>Blomia</taxon>
    </lineage>
</organism>
<evidence type="ECO:0000256" key="9">
    <source>
        <dbReference type="SAM" id="Phobius"/>
    </source>
</evidence>
<dbReference type="Gene3D" id="1.10.287.70">
    <property type="match status" value="1"/>
</dbReference>
<evidence type="ECO:0000256" key="5">
    <source>
        <dbReference type="ARBA" id="ARBA00023065"/>
    </source>
</evidence>
<evidence type="ECO:0000313" key="12">
    <source>
        <dbReference type="Proteomes" id="UP001142055"/>
    </source>
</evidence>
<evidence type="ECO:0000256" key="1">
    <source>
        <dbReference type="ARBA" id="ARBA00004141"/>
    </source>
</evidence>
<feature type="domain" description="Potassium channel" evidence="10">
    <location>
        <begin position="36"/>
        <end position="95"/>
    </location>
</feature>
<evidence type="ECO:0000256" key="3">
    <source>
        <dbReference type="ARBA" id="ARBA00022692"/>
    </source>
</evidence>
<dbReference type="GO" id="GO:0022841">
    <property type="term" value="F:potassium ion leak channel activity"/>
    <property type="evidence" value="ECO:0007669"/>
    <property type="project" value="TreeGrafter"/>
</dbReference>
<evidence type="ECO:0000256" key="6">
    <source>
        <dbReference type="ARBA" id="ARBA00023136"/>
    </source>
</evidence>
<dbReference type="AlphaFoldDB" id="A0A9Q0M2L2"/>
<feature type="domain" description="Potassium channel" evidence="10">
    <location>
        <begin position="257"/>
        <end position="337"/>
    </location>
</feature>
<evidence type="ECO:0000256" key="4">
    <source>
        <dbReference type="ARBA" id="ARBA00022989"/>
    </source>
</evidence>